<evidence type="ECO:0000256" key="4">
    <source>
        <dbReference type="ARBA" id="ARBA00022833"/>
    </source>
</evidence>
<feature type="domain" description="C2H2-type" evidence="7">
    <location>
        <begin position="622"/>
        <end position="649"/>
    </location>
</feature>
<dbReference type="SUPFAM" id="SSF57667">
    <property type="entry name" value="beta-beta-alpha zinc fingers"/>
    <property type="match status" value="1"/>
</dbReference>
<dbReference type="HOGENOM" id="CLU_330150_0_0_1"/>
<feature type="compositionally biased region" description="Low complexity" evidence="6">
    <location>
        <begin position="533"/>
        <end position="544"/>
    </location>
</feature>
<name>A0A0C3Q6W5_9AGAM</name>
<feature type="compositionally biased region" description="Basic and acidic residues" evidence="6">
    <location>
        <begin position="389"/>
        <end position="401"/>
    </location>
</feature>
<proteinExistence type="predicted"/>
<dbReference type="GO" id="GO:0000785">
    <property type="term" value="C:chromatin"/>
    <property type="evidence" value="ECO:0007669"/>
    <property type="project" value="TreeGrafter"/>
</dbReference>
<dbReference type="GO" id="GO:0005667">
    <property type="term" value="C:transcription regulator complex"/>
    <property type="evidence" value="ECO:0007669"/>
    <property type="project" value="TreeGrafter"/>
</dbReference>
<dbReference type="EMBL" id="KN823239">
    <property type="protein sequence ID" value="KIO19139.1"/>
    <property type="molecule type" value="Genomic_DNA"/>
</dbReference>
<feature type="domain" description="C2H2-type" evidence="7">
    <location>
        <begin position="650"/>
        <end position="674"/>
    </location>
</feature>
<reference evidence="9" key="2">
    <citation type="submission" date="2015-01" db="EMBL/GenBank/DDBJ databases">
        <title>Evolutionary Origins and Diversification of the Mycorrhizal Mutualists.</title>
        <authorList>
            <consortium name="DOE Joint Genome Institute"/>
            <consortium name="Mycorrhizal Genomics Consortium"/>
            <person name="Kohler A."/>
            <person name="Kuo A."/>
            <person name="Nagy L.G."/>
            <person name="Floudas D."/>
            <person name="Copeland A."/>
            <person name="Barry K.W."/>
            <person name="Cichocki N."/>
            <person name="Veneault-Fourrey C."/>
            <person name="LaButti K."/>
            <person name="Lindquist E.A."/>
            <person name="Lipzen A."/>
            <person name="Lundell T."/>
            <person name="Morin E."/>
            <person name="Murat C."/>
            <person name="Riley R."/>
            <person name="Ohm R."/>
            <person name="Sun H."/>
            <person name="Tunlid A."/>
            <person name="Henrissat B."/>
            <person name="Grigoriev I.V."/>
            <person name="Hibbett D.S."/>
            <person name="Martin F."/>
        </authorList>
    </citation>
    <scope>NUCLEOTIDE SEQUENCE [LARGE SCALE GENOMIC DNA]</scope>
    <source>
        <strain evidence="9">MUT 4182</strain>
    </source>
</reference>
<feature type="compositionally biased region" description="Pro residues" evidence="6">
    <location>
        <begin position="285"/>
        <end position="298"/>
    </location>
</feature>
<dbReference type="InterPro" id="IPR036236">
    <property type="entry name" value="Znf_C2H2_sf"/>
</dbReference>
<dbReference type="STRING" id="1051891.A0A0C3Q6W5"/>
<dbReference type="GO" id="GO:0000981">
    <property type="term" value="F:DNA-binding transcription factor activity, RNA polymerase II-specific"/>
    <property type="evidence" value="ECO:0007669"/>
    <property type="project" value="TreeGrafter"/>
</dbReference>
<dbReference type="FunFam" id="3.30.160.60:FF:000446">
    <property type="entry name" value="Zinc finger protein"/>
    <property type="match status" value="1"/>
</dbReference>
<evidence type="ECO:0000256" key="2">
    <source>
        <dbReference type="ARBA" id="ARBA00022737"/>
    </source>
</evidence>
<keyword evidence="1" id="KW-0479">Metal-binding</keyword>
<feature type="region of interest" description="Disordered" evidence="6">
    <location>
        <begin position="218"/>
        <end position="252"/>
    </location>
</feature>
<evidence type="ECO:0000313" key="9">
    <source>
        <dbReference type="Proteomes" id="UP000054248"/>
    </source>
</evidence>
<sequence>MHLSSPARLKRPPQTHSPIRPSAAPYSSASFIEFKAPQELNSRSANGIIAGGRFSEFKAPDSRKPLCTSPGVMHPNLYRPLVQSPMGTGQPSFERFDHGMVPQSMQQNDPDAQRQQQLFEYQPALVFTGVPRLPPPSYPMPRSHPSLAIYSAESQFPIHSRDVRGVANGCVPCQTPGGMPLRISDAINRPPPSSLGNESLGPNFTINPAVPVVADAWPGPTGYPTRRPDPVQHSGQHPSPIPPPVQNETGLHLPPLRHEASQIPTFFPPEFAQPPVSQPQRLDWPEPPLPSPCPPPYPNFSVVTPKGPRRPRREILAGIKHMIFIWRADAPTSNTYRPRPPPSSMTPHEASQIPTSKTPTYISPAMDPPLLCTFRLAGTYPTIDSQLEQVREKEEGHEHEFPSQTLKHTSPDPRLVGPDGIQWLVEPSPKFPTLRSVLLTAVAEGRARGSIKVEEDDIEVFAQQEVAAQEFPTLPALSYDGSSQSSALPPLASIASQPPVSASHTTAMSLTPQHMSSHIHSTLIPVRAPPSAAPLGPGLDTPRASRPPPSLRPSLADNGRAVDFRLPDQAYQPVQQRNRASRSVRPPPPTSAASSGPSDVLLSKNLMDVLLASVAAPPPKNYVCETCNKAFERRASLETHMTVHNGQRPHKCPVPRCARDFSVRSNFRRHLRTHGLDPRQFDCDQQKLKPETVLEAVKKSSGVLSPSRKRRAVRYSSSNESDLEPDRVGNAGQVSAVAVAAAGAGGNGEQPGGWAPPPSVGPMEEDGPWIPESLRQFLNAHLLSDKPPLDLSRCGATPSMPLPPVHPWGSPTEPSFEERNSFDSNVSETPYHPNQWVYRPRLPGPALSYGDELAQYANRARSSTLSHLS</sequence>
<dbReference type="GO" id="GO:0000978">
    <property type="term" value="F:RNA polymerase II cis-regulatory region sequence-specific DNA binding"/>
    <property type="evidence" value="ECO:0007669"/>
    <property type="project" value="TreeGrafter"/>
</dbReference>
<dbReference type="PANTHER" id="PTHR14003">
    <property type="entry name" value="TRANSCRIPTIONAL REPRESSOR PROTEIN YY"/>
    <property type="match status" value="1"/>
</dbReference>
<dbReference type="PROSITE" id="PS50157">
    <property type="entry name" value="ZINC_FINGER_C2H2_2"/>
    <property type="match status" value="2"/>
</dbReference>
<dbReference type="GO" id="GO:0031519">
    <property type="term" value="C:PcG protein complex"/>
    <property type="evidence" value="ECO:0007669"/>
    <property type="project" value="TreeGrafter"/>
</dbReference>
<protein>
    <recommendedName>
        <fullName evidence="7">C2H2-type domain-containing protein</fullName>
    </recommendedName>
</protein>
<evidence type="ECO:0000259" key="7">
    <source>
        <dbReference type="PROSITE" id="PS50157"/>
    </source>
</evidence>
<feature type="region of interest" description="Disordered" evidence="6">
    <location>
        <begin position="699"/>
        <end position="728"/>
    </location>
</feature>
<feature type="region of interest" description="Disordered" evidence="6">
    <location>
        <begin position="802"/>
        <end position="835"/>
    </location>
</feature>
<dbReference type="Pfam" id="PF00096">
    <property type="entry name" value="zf-C2H2"/>
    <property type="match status" value="2"/>
</dbReference>
<dbReference type="InterPro" id="IPR013087">
    <property type="entry name" value="Znf_C2H2_type"/>
</dbReference>
<evidence type="ECO:0000313" key="8">
    <source>
        <dbReference type="EMBL" id="KIO19139.1"/>
    </source>
</evidence>
<dbReference type="Proteomes" id="UP000054248">
    <property type="component" value="Unassembled WGS sequence"/>
</dbReference>
<dbReference type="PROSITE" id="PS00028">
    <property type="entry name" value="ZINC_FINGER_C2H2_1"/>
    <property type="match status" value="2"/>
</dbReference>
<feature type="region of interest" description="Disordered" evidence="6">
    <location>
        <begin position="389"/>
        <end position="413"/>
    </location>
</feature>
<evidence type="ECO:0000256" key="1">
    <source>
        <dbReference type="ARBA" id="ARBA00022723"/>
    </source>
</evidence>
<dbReference type="Gene3D" id="3.30.160.60">
    <property type="entry name" value="Classic Zinc Finger"/>
    <property type="match status" value="2"/>
</dbReference>
<dbReference type="AlphaFoldDB" id="A0A0C3Q6W5"/>
<feature type="region of interest" description="Disordered" evidence="6">
    <location>
        <begin position="266"/>
        <end position="309"/>
    </location>
</feature>
<feature type="region of interest" description="Disordered" evidence="6">
    <location>
        <begin position="479"/>
        <end position="505"/>
    </location>
</feature>
<accession>A0A0C3Q6W5</accession>
<dbReference type="PANTHER" id="PTHR14003:SF19">
    <property type="entry name" value="YY2 TRANSCRIPTION FACTOR"/>
    <property type="match status" value="1"/>
</dbReference>
<keyword evidence="3 5" id="KW-0863">Zinc-finger</keyword>
<evidence type="ECO:0000256" key="5">
    <source>
        <dbReference type="PROSITE-ProRule" id="PRU00042"/>
    </source>
</evidence>
<feature type="region of interest" description="Disordered" evidence="6">
    <location>
        <begin position="527"/>
        <end position="599"/>
    </location>
</feature>
<evidence type="ECO:0000256" key="6">
    <source>
        <dbReference type="SAM" id="MobiDB-lite"/>
    </source>
</evidence>
<feature type="compositionally biased region" description="Polar residues" evidence="6">
    <location>
        <begin position="352"/>
        <end position="361"/>
    </location>
</feature>
<feature type="region of interest" description="Disordered" evidence="6">
    <location>
        <begin position="331"/>
        <end position="362"/>
    </location>
</feature>
<keyword evidence="2" id="KW-0677">Repeat</keyword>
<dbReference type="GO" id="GO:0008270">
    <property type="term" value="F:zinc ion binding"/>
    <property type="evidence" value="ECO:0007669"/>
    <property type="project" value="UniProtKB-KW"/>
</dbReference>
<keyword evidence="4" id="KW-0862">Zinc</keyword>
<dbReference type="OrthoDB" id="6077919at2759"/>
<feature type="region of interest" description="Disordered" evidence="6">
    <location>
        <begin position="1"/>
        <end position="24"/>
    </location>
</feature>
<reference evidence="8 9" key="1">
    <citation type="submission" date="2014-04" db="EMBL/GenBank/DDBJ databases">
        <authorList>
            <consortium name="DOE Joint Genome Institute"/>
            <person name="Kuo A."/>
            <person name="Girlanda M."/>
            <person name="Perotto S."/>
            <person name="Kohler A."/>
            <person name="Nagy L.G."/>
            <person name="Floudas D."/>
            <person name="Copeland A."/>
            <person name="Barry K.W."/>
            <person name="Cichocki N."/>
            <person name="Veneault-Fourrey C."/>
            <person name="LaButti K."/>
            <person name="Lindquist E.A."/>
            <person name="Lipzen A."/>
            <person name="Lundell T."/>
            <person name="Morin E."/>
            <person name="Murat C."/>
            <person name="Sun H."/>
            <person name="Tunlid A."/>
            <person name="Henrissat B."/>
            <person name="Grigoriev I.V."/>
            <person name="Hibbett D.S."/>
            <person name="Martin F."/>
            <person name="Nordberg H.P."/>
            <person name="Cantor M.N."/>
            <person name="Hua S.X."/>
        </authorList>
    </citation>
    <scope>NUCLEOTIDE SEQUENCE [LARGE SCALE GENOMIC DNA]</scope>
    <source>
        <strain evidence="8 9">MUT 4182</strain>
    </source>
</reference>
<organism evidence="8 9">
    <name type="scientific">Tulasnella calospora MUT 4182</name>
    <dbReference type="NCBI Taxonomy" id="1051891"/>
    <lineage>
        <taxon>Eukaryota</taxon>
        <taxon>Fungi</taxon>
        <taxon>Dikarya</taxon>
        <taxon>Basidiomycota</taxon>
        <taxon>Agaricomycotina</taxon>
        <taxon>Agaricomycetes</taxon>
        <taxon>Cantharellales</taxon>
        <taxon>Tulasnellaceae</taxon>
        <taxon>Tulasnella</taxon>
    </lineage>
</organism>
<dbReference type="SMART" id="SM00355">
    <property type="entry name" value="ZnF_C2H2"/>
    <property type="match status" value="2"/>
</dbReference>
<gene>
    <name evidence="8" type="ORF">M407DRAFT_223613</name>
</gene>
<feature type="compositionally biased region" description="Low complexity" evidence="6">
    <location>
        <begin position="482"/>
        <end position="499"/>
    </location>
</feature>
<keyword evidence="9" id="KW-1185">Reference proteome</keyword>
<evidence type="ECO:0000256" key="3">
    <source>
        <dbReference type="ARBA" id="ARBA00022771"/>
    </source>
</evidence>